<dbReference type="Proteomes" id="UP000237000">
    <property type="component" value="Unassembled WGS sequence"/>
</dbReference>
<protein>
    <submittedName>
        <fullName evidence="1">Uncharacterized protein</fullName>
    </submittedName>
</protein>
<sequence>MVDLVGYWNSMNIPEEEENTLLLIEGVADLEYSLIGNKGLTKKTFNKSIFKEVKMRMWKTEKGLNIQEVASDAFILSFTNEVEKERVLDQRTLKFLQRHS</sequence>
<evidence type="ECO:0000313" key="1">
    <source>
        <dbReference type="EMBL" id="PON96795.1"/>
    </source>
</evidence>
<dbReference type="EMBL" id="JXTC01000036">
    <property type="protein sequence ID" value="PON96795.1"/>
    <property type="molecule type" value="Genomic_DNA"/>
</dbReference>
<gene>
    <name evidence="1" type="ORF">TorRG33x02_074990</name>
</gene>
<evidence type="ECO:0000313" key="2">
    <source>
        <dbReference type="Proteomes" id="UP000237000"/>
    </source>
</evidence>
<reference evidence="2" key="1">
    <citation type="submission" date="2016-06" db="EMBL/GenBank/DDBJ databases">
        <title>Parallel loss of symbiosis genes in relatives of nitrogen-fixing non-legume Parasponia.</title>
        <authorList>
            <person name="Van Velzen R."/>
            <person name="Holmer R."/>
            <person name="Bu F."/>
            <person name="Rutten L."/>
            <person name="Van Zeijl A."/>
            <person name="Liu W."/>
            <person name="Santuari L."/>
            <person name="Cao Q."/>
            <person name="Sharma T."/>
            <person name="Shen D."/>
            <person name="Roswanjaya Y."/>
            <person name="Wardhani T."/>
            <person name="Kalhor M.S."/>
            <person name="Jansen J."/>
            <person name="Van den Hoogen J."/>
            <person name="Gungor B."/>
            <person name="Hartog M."/>
            <person name="Hontelez J."/>
            <person name="Verver J."/>
            <person name="Yang W.-C."/>
            <person name="Schijlen E."/>
            <person name="Repin R."/>
            <person name="Schilthuizen M."/>
            <person name="Schranz E."/>
            <person name="Heidstra R."/>
            <person name="Miyata K."/>
            <person name="Fedorova E."/>
            <person name="Kohlen W."/>
            <person name="Bisseling T."/>
            <person name="Smit S."/>
            <person name="Geurts R."/>
        </authorList>
    </citation>
    <scope>NUCLEOTIDE SEQUENCE [LARGE SCALE GENOMIC DNA]</scope>
    <source>
        <strain evidence="2">cv. RG33-2</strain>
    </source>
</reference>
<accession>A0A2P5FG70</accession>
<comment type="caution">
    <text evidence="1">The sequence shown here is derived from an EMBL/GenBank/DDBJ whole genome shotgun (WGS) entry which is preliminary data.</text>
</comment>
<organism evidence="1 2">
    <name type="scientific">Trema orientale</name>
    <name type="common">Charcoal tree</name>
    <name type="synonym">Celtis orientalis</name>
    <dbReference type="NCBI Taxonomy" id="63057"/>
    <lineage>
        <taxon>Eukaryota</taxon>
        <taxon>Viridiplantae</taxon>
        <taxon>Streptophyta</taxon>
        <taxon>Embryophyta</taxon>
        <taxon>Tracheophyta</taxon>
        <taxon>Spermatophyta</taxon>
        <taxon>Magnoliopsida</taxon>
        <taxon>eudicotyledons</taxon>
        <taxon>Gunneridae</taxon>
        <taxon>Pentapetalae</taxon>
        <taxon>rosids</taxon>
        <taxon>fabids</taxon>
        <taxon>Rosales</taxon>
        <taxon>Cannabaceae</taxon>
        <taxon>Trema</taxon>
    </lineage>
</organism>
<proteinExistence type="predicted"/>
<dbReference type="OrthoDB" id="1750606at2759"/>
<name>A0A2P5FG70_TREOI</name>
<dbReference type="AlphaFoldDB" id="A0A2P5FG70"/>
<keyword evidence="2" id="KW-1185">Reference proteome</keyword>
<dbReference type="InParanoid" id="A0A2P5FG70"/>